<proteinExistence type="predicted"/>
<accession>A0A8H4LW43</accession>
<dbReference type="Proteomes" id="UP000557566">
    <property type="component" value="Unassembled WGS sequence"/>
</dbReference>
<comment type="caution">
    <text evidence="1">The sequence shown here is derived from an EMBL/GenBank/DDBJ whole genome shotgun (WGS) entry which is preliminary data.</text>
</comment>
<keyword evidence="2" id="KW-1185">Reference proteome</keyword>
<dbReference type="EMBL" id="JAAVMX010000007">
    <property type="protein sequence ID" value="KAF4506016.1"/>
    <property type="molecule type" value="Genomic_DNA"/>
</dbReference>
<protein>
    <submittedName>
        <fullName evidence="1">Uncharacterized protein</fullName>
    </submittedName>
</protein>
<dbReference type="AlphaFoldDB" id="A0A8H4LW43"/>
<name>A0A8H4LW43_9HYPO</name>
<organism evidence="1 2">
    <name type="scientific">Ophiocordyceps sinensis</name>
    <dbReference type="NCBI Taxonomy" id="72228"/>
    <lineage>
        <taxon>Eukaryota</taxon>
        <taxon>Fungi</taxon>
        <taxon>Dikarya</taxon>
        <taxon>Ascomycota</taxon>
        <taxon>Pezizomycotina</taxon>
        <taxon>Sordariomycetes</taxon>
        <taxon>Hypocreomycetidae</taxon>
        <taxon>Hypocreales</taxon>
        <taxon>Ophiocordycipitaceae</taxon>
        <taxon>Ophiocordyceps</taxon>
    </lineage>
</organism>
<evidence type="ECO:0000313" key="2">
    <source>
        <dbReference type="Proteomes" id="UP000557566"/>
    </source>
</evidence>
<evidence type="ECO:0000313" key="1">
    <source>
        <dbReference type="EMBL" id="KAF4506016.1"/>
    </source>
</evidence>
<sequence length="84" mass="9166">MAVLTARATLVGKRRIEAPFAPSQVHAVLVVMAVSMTPLAKMMVFRQDLTRATVLLPGTNVRVVVTKPAEPVRIRKVWDVSSNA</sequence>
<reference evidence="1 2" key="1">
    <citation type="journal article" date="2020" name="Genome Biol. Evol.">
        <title>A new high-quality draft genome assembly of the Chinese cordyceps Ophiocordyceps sinensis.</title>
        <authorList>
            <person name="Shu R."/>
            <person name="Zhang J."/>
            <person name="Meng Q."/>
            <person name="Zhang H."/>
            <person name="Zhou G."/>
            <person name="Li M."/>
            <person name="Wu P."/>
            <person name="Zhao Y."/>
            <person name="Chen C."/>
            <person name="Qin Q."/>
        </authorList>
    </citation>
    <scope>NUCLEOTIDE SEQUENCE [LARGE SCALE GENOMIC DNA]</scope>
    <source>
        <strain evidence="1 2">IOZ07</strain>
    </source>
</reference>
<gene>
    <name evidence="1" type="ORF">G6O67_006143</name>
</gene>